<comment type="subunit">
    <text evidence="12">Monomer. Interacts with DnaB.</text>
</comment>
<feature type="compositionally biased region" description="Pro residues" evidence="15">
    <location>
        <begin position="441"/>
        <end position="460"/>
    </location>
</feature>
<feature type="domain" description="Toprim" evidence="16">
    <location>
        <begin position="260"/>
        <end position="341"/>
    </location>
</feature>
<keyword evidence="7 12" id="KW-0863">Zinc-finger</keyword>
<sequence length="613" mass="68202">MGRIPEEIVEQVRDRIDIVELVGRYVALKRSGVNNFGLCPFHSEKSPSFNVNSARQIFHCFGCGEGGNAITFLMKMEGLGFKDAVRRLAGEAGIEIAEERLSPEQEAARRENEKLRRLNEVACGFYQQMLLQKSVGGAAQQYLNTRGYGQKMAQAFQLGYAPDRWDALLTHLREKGLDIDPARRLGLVRPGKQGRGDYDLFRGRLIFPIFDHYGQVVAFGGRILSGDGAKYINSPESPIYHKSRVLYGLYRAKEAMRRSDMAIVVEGYFDVLAMHRAGITQAVATCGTALTLDHARLLKRYAQKLVLLFDQDQAGQTAALRAMEVALPEGLEVQIVNLAPGEDPDSFLAGAGREAFDNCLTRARPVLEWYMDRLLVAGSGVSEQARGVDEILQRIGLLPGEIERSLYLKQLAGRTGLAEDLLQRKLGELQRSRPRIEVQLAPPPPERFPVEPSPPGPLPEEPGLSGPSHREGPTKAERMLLQLLLVNREFLPQVEQLVNPEELLHPDISALVRAFGRHPEADPEDLLESTELDGQQKEVLSGILKENPDALGDDLEAIFANCRKGIEDSAIRKEMKKLKQRIALVERSGPRDELVALNRKMTELGQRLKGTGR</sequence>
<evidence type="ECO:0000256" key="7">
    <source>
        <dbReference type="ARBA" id="ARBA00022771"/>
    </source>
</evidence>
<dbReference type="NCBIfam" id="TIGR01391">
    <property type="entry name" value="dnaG"/>
    <property type="match status" value="1"/>
</dbReference>
<dbReference type="SUPFAM" id="SSF56731">
    <property type="entry name" value="DNA primase core"/>
    <property type="match status" value="1"/>
</dbReference>
<keyword evidence="2 12" id="KW-0639">Primosome</keyword>
<evidence type="ECO:0000256" key="8">
    <source>
        <dbReference type="ARBA" id="ARBA00022833"/>
    </source>
</evidence>
<dbReference type="Gene3D" id="3.90.980.10">
    <property type="entry name" value="DNA primase, catalytic core, N-terminal domain"/>
    <property type="match status" value="1"/>
</dbReference>
<keyword evidence="18" id="KW-1185">Reference proteome</keyword>
<protein>
    <recommendedName>
        <fullName evidence="12 13">DNA primase</fullName>
        <ecNumber evidence="12">2.7.7.101</ecNumber>
    </recommendedName>
</protein>
<keyword evidence="6 12" id="KW-0479">Metal-binding</keyword>
<name>A0A1X0XQ65_9BACT</name>
<dbReference type="GO" id="GO:0003899">
    <property type="term" value="F:DNA-directed RNA polymerase activity"/>
    <property type="evidence" value="ECO:0007669"/>
    <property type="project" value="UniProtKB-UniRule"/>
</dbReference>
<keyword evidence="9" id="KW-0460">Magnesium</keyword>
<dbReference type="AlphaFoldDB" id="A0A1X0XQ65"/>
<dbReference type="EMBL" id="NAAD01000028">
    <property type="protein sequence ID" value="ORJ55035.1"/>
    <property type="molecule type" value="Genomic_DNA"/>
</dbReference>
<evidence type="ECO:0000256" key="13">
    <source>
        <dbReference type="PIRNR" id="PIRNR002811"/>
    </source>
</evidence>
<dbReference type="SMART" id="SM00493">
    <property type="entry name" value="TOPRIM"/>
    <property type="match status" value="1"/>
</dbReference>
<evidence type="ECO:0000256" key="4">
    <source>
        <dbReference type="ARBA" id="ARBA00022695"/>
    </source>
</evidence>
<evidence type="ECO:0000256" key="5">
    <source>
        <dbReference type="ARBA" id="ARBA00022705"/>
    </source>
</evidence>
<dbReference type="CDD" id="cd03364">
    <property type="entry name" value="TOPRIM_DnaG_primases"/>
    <property type="match status" value="1"/>
</dbReference>
<comment type="domain">
    <text evidence="12">Contains an N-terminal zinc-binding domain, a central core domain that contains the primase activity, and a C-terminal DnaB-binding domain.</text>
</comment>
<evidence type="ECO:0000256" key="9">
    <source>
        <dbReference type="ARBA" id="ARBA00022842"/>
    </source>
</evidence>
<dbReference type="GO" id="GO:0005737">
    <property type="term" value="C:cytoplasm"/>
    <property type="evidence" value="ECO:0007669"/>
    <property type="project" value="TreeGrafter"/>
</dbReference>
<comment type="function">
    <text evidence="12 13">RNA polymerase that catalyzes the synthesis of short RNA molecules used as primers for DNA polymerase during DNA replication.</text>
</comment>
<dbReference type="InterPro" id="IPR036977">
    <property type="entry name" value="DNA_primase_Znf_CHC2"/>
</dbReference>
<dbReference type="InterPro" id="IPR006171">
    <property type="entry name" value="TOPRIM_dom"/>
</dbReference>
<keyword evidence="11 12" id="KW-0804">Transcription</keyword>
<dbReference type="InterPro" id="IPR037068">
    <property type="entry name" value="DNA_primase_core_N_sf"/>
</dbReference>
<dbReference type="GO" id="GO:0006269">
    <property type="term" value="P:DNA replication, synthesis of primer"/>
    <property type="evidence" value="ECO:0007669"/>
    <property type="project" value="UniProtKB-UniRule"/>
</dbReference>
<dbReference type="OrthoDB" id="9803773at2"/>
<proteinExistence type="inferred from homology"/>
<dbReference type="Proteomes" id="UP000193136">
    <property type="component" value="Unassembled WGS sequence"/>
</dbReference>
<dbReference type="STRING" id="1969733.B5V00_15285"/>
<evidence type="ECO:0000256" key="6">
    <source>
        <dbReference type="ARBA" id="ARBA00022723"/>
    </source>
</evidence>
<evidence type="ECO:0000256" key="1">
    <source>
        <dbReference type="ARBA" id="ARBA00022478"/>
    </source>
</evidence>
<evidence type="ECO:0000256" key="3">
    <source>
        <dbReference type="ARBA" id="ARBA00022679"/>
    </source>
</evidence>
<dbReference type="Gene3D" id="3.40.1360.10">
    <property type="match status" value="1"/>
</dbReference>
<dbReference type="Pfam" id="PF13155">
    <property type="entry name" value="Toprim_2"/>
    <property type="match status" value="1"/>
</dbReference>
<comment type="cofactor">
    <cofactor evidence="12 13 14">
        <name>Zn(2+)</name>
        <dbReference type="ChEBI" id="CHEBI:29105"/>
    </cofactor>
    <text evidence="12 13 14">Binds 1 zinc ion per monomer.</text>
</comment>
<dbReference type="InterPro" id="IPR030846">
    <property type="entry name" value="DnaG_bac"/>
</dbReference>
<evidence type="ECO:0000256" key="14">
    <source>
        <dbReference type="PIRSR" id="PIRSR002811-1"/>
    </source>
</evidence>
<evidence type="ECO:0000256" key="2">
    <source>
        <dbReference type="ARBA" id="ARBA00022515"/>
    </source>
</evidence>
<dbReference type="SUPFAM" id="SSF57783">
    <property type="entry name" value="Zinc beta-ribbon"/>
    <property type="match status" value="1"/>
</dbReference>
<dbReference type="GO" id="GO:0008270">
    <property type="term" value="F:zinc ion binding"/>
    <property type="evidence" value="ECO:0007669"/>
    <property type="project" value="UniProtKB-UniRule"/>
</dbReference>
<dbReference type="PIRSF" id="PIRSF002811">
    <property type="entry name" value="DnaG"/>
    <property type="match status" value="1"/>
</dbReference>
<dbReference type="GO" id="GO:1990077">
    <property type="term" value="C:primosome complex"/>
    <property type="evidence" value="ECO:0007669"/>
    <property type="project" value="UniProtKB-KW"/>
</dbReference>
<comment type="similarity">
    <text evidence="12 13">Belongs to the DnaG primase family.</text>
</comment>
<comment type="catalytic activity">
    <reaction evidence="12">
        <text>ssDNA + n NTP = ssDNA/pppN(pN)n-1 hybrid + (n-1) diphosphate.</text>
        <dbReference type="EC" id="2.7.7.101"/>
    </reaction>
</comment>
<dbReference type="InterPro" id="IPR002694">
    <property type="entry name" value="Znf_CHC2"/>
</dbReference>
<evidence type="ECO:0000256" key="10">
    <source>
        <dbReference type="ARBA" id="ARBA00023125"/>
    </source>
</evidence>
<keyword evidence="3 12" id="KW-0808">Transferase</keyword>
<dbReference type="InterPro" id="IPR013264">
    <property type="entry name" value="DNAG_N"/>
</dbReference>
<dbReference type="RefSeq" id="WP_085011675.1">
    <property type="nucleotide sequence ID" value="NZ_NAAD01000028.1"/>
</dbReference>
<evidence type="ECO:0000259" key="16">
    <source>
        <dbReference type="PROSITE" id="PS50880"/>
    </source>
</evidence>
<keyword evidence="4 12" id="KW-0548">Nucleotidyltransferase</keyword>
<dbReference type="Pfam" id="PF10410">
    <property type="entry name" value="DnaB_bind"/>
    <property type="match status" value="1"/>
</dbReference>
<dbReference type="GO" id="GO:0000428">
    <property type="term" value="C:DNA-directed RNA polymerase complex"/>
    <property type="evidence" value="ECO:0007669"/>
    <property type="project" value="UniProtKB-KW"/>
</dbReference>
<keyword evidence="10 12" id="KW-0238">DNA-binding</keyword>
<organism evidence="17 18">
    <name type="scientific">Geothermobacter hydrogeniphilus</name>
    <dbReference type="NCBI Taxonomy" id="1969733"/>
    <lineage>
        <taxon>Bacteria</taxon>
        <taxon>Pseudomonadati</taxon>
        <taxon>Thermodesulfobacteriota</taxon>
        <taxon>Desulfuromonadia</taxon>
        <taxon>Desulfuromonadales</taxon>
        <taxon>Geothermobacteraceae</taxon>
        <taxon>Geothermobacter</taxon>
    </lineage>
</organism>
<dbReference type="PANTHER" id="PTHR30313">
    <property type="entry name" value="DNA PRIMASE"/>
    <property type="match status" value="1"/>
</dbReference>
<evidence type="ECO:0000256" key="12">
    <source>
        <dbReference type="HAMAP-Rule" id="MF_00974"/>
    </source>
</evidence>
<dbReference type="InterPro" id="IPR019475">
    <property type="entry name" value="DNA_primase_DnaB-bd"/>
</dbReference>
<keyword evidence="1 12" id="KW-0240">DNA-directed RNA polymerase</keyword>
<accession>A0A1X0XQ65</accession>
<gene>
    <name evidence="12" type="primary">dnaG</name>
    <name evidence="17" type="ORF">B5V00_15285</name>
</gene>
<dbReference type="InterPro" id="IPR034151">
    <property type="entry name" value="TOPRIM_DnaG_bac"/>
</dbReference>
<dbReference type="PANTHER" id="PTHR30313:SF2">
    <property type="entry name" value="DNA PRIMASE"/>
    <property type="match status" value="1"/>
</dbReference>
<dbReference type="Gene3D" id="3.90.580.10">
    <property type="entry name" value="Zinc finger, CHC2-type domain"/>
    <property type="match status" value="1"/>
</dbReference>
<dbReference type="InterPro" id="IPR050219">
    <property type="entry name" value="DnaG_primase"/>
</dbReference>
<evidence type="ECO:0000256" key="11">
    <source>
        <dbReference type="ARBA" id="ARBA00023163"/>
    </source>
</evidence>
<evidence type="ECO:0000313" key="17">
    <source>
        <dbReference type="EMBL" id="ORJ55035.1"/>
    </source>
</evidence>
<dbReference type="EC" id="2.7.7.101" evidence="12"/>
<feature type="zinc finger region" description="CHC2-type" evidence="12 14">
    <location>
        <begin position="39"/>
        <end position="63"/>
    </location>
</feature>
<keyword evidence="5 12" id="KW-0235">DNA replication</keyword>
<comment type="caution">
    <text evidence="17">The sequence shown here is derived from an EMBL/GenBank/DDBJ whole genome shotgun (WGS) entry which is preliminary data.</text>
</comment>
<dbReference type="InterPro" id="IPR006295">
    <property type="entry name" value="DNA_primase_DnaG"/>
</dbReference>
<dbReference type="Gene3D" id="1.10.860.10">
    <property type="entry name" value="DNAb Helicase, Chain A"/>
    <property type="match status" value="1"/>
</dbReference>
<dbReference type="GO" id="GO:0003677">
    <property type="term" value="F:DNA binding"/>
    <property type="evidence" value="ECO:0007669"/>
    <property type="project" value="UniProtKB-KW"/>
</dbReference>
<dbReference type="FunFam" id="3.90.580.10:FF:000001">
    <property type="entry name" value="DNA primase"/>
    <property type="match status" value="1"/>
</dbReference>
<dbReference type="SMART" id="SM00400">
    <property type="entry name" value="ZnF_CHCC"/>
    <property type="match status" value="1"/>
</dbReference>
<dbReference type="InterPro" id="IPR016136">
    <property type="entry name" value="DNA_helicase_N/primase_C"/>
</dbReference>
<dbReference type="HAMAP" id="MF_00974">
    <property type="entry name" value="DNA_primase_DnaG"/>
    <property type="match status" value="1"/>
</dbReference>
<reference evidence="17 18" key="1">
    <citation type="submission" date="2017-03" db="EMBL/GenBank/DDBJ databases">
        <title>Genome sequence of Geothermobacter sp. EPR-M, Deep-Sea Iron Reducer.</title>
        <authorList>
            <person name="Tully B."/>
            <person name="Savalia P."/>
            <person name="Abuyen K."/>
            <person name="Baughan C."/>
            <person name="Romero E."/>
            <person name="Ronkowski C."/>
            <person name="Torres B."/>
            <person name="Tremblay J."/>
            <person name="Trujillo A."/>
            <person name="Tyler M."/>
            <person name="Perez-Rodriguez I."/>
            <person name="Amend J."/>
        </authorList>
    </citation>
    <scope>NUCLEOTIDE SEQUENCE [LARGE SCALE GENOMIC DNA]</scope>
    <source>
        <strain evidence="17 18">EPR-M</strain>
    </source>
</reference>
<evidence type="ECO:0000313" key="18">
    <source>
        <dbReference type="Proteomes" id="UP000193136"/>
    </source>
</evidence>
<feature type="region of interest" description="Disordered" evidence="15">
    <location>
        <begin position="433"/>
        <end position="472"/>
    </location>
</feature>
<dbReference type="FunFam" id="3.40.1360.10:FF:000002">
    <property type="entry name" value="DNA primase"/>
    <property type="match status" value="1"/>
</dbReference>
<keyword evidence="8 12" id="KW-0862">Zinc</keyword>
<dbReference type="Pfam" id="PF08275">
    <property type="entry name" value="DNAG_N"/>
    <property type="match status" value="1"/>
</dbReference>
<evidence type="ECO:0000256" key="15">
    <source>
        <dbReference type="SAM" id="MobiDB-lite"/>
    </source>
</evidence>
<dbReference type="Pfam" id="PF01807">
    <property type="entry name" value="Zn_ribbon_DnaG"/>
    <property type="match status" value="1"/>
</dbReference>
<dbReference type="PROSITE" id="PS50880">
    <property type="entry name" value="TOPRIM"/>
    <property type="match status" value="1"/>
</dbReference>